<keyword evidence="3 4" id="KW-0371">Homeobox</keyword>
<dbReference type="AlphaFoldDB" id="A0AAD5AHL7"/>
<dbReference type="PANTHER" id="PTHR46643">
    <property type="entry name" value="HOMEOBOX PROTEIN GOOSECOID-RELATED"/>
    <property type="match status" value="1"/>
</dbReference>
<keyword evidence="3 4" id="KW-0238">DNA-binding</keyword>
<dbReference type="CDD" id="cd00086">
    <property type="entry name" value="homeodomain"/>
    <property type="match status" value="1"/>
</dbReference>
<comment type="caution">
    <text evidence="7">The sequence shown here is derived from an EMBL/GenBank/DDBJ whole genome shotgun (WGS) entry which is preliminary data.</text>
</comment>
<accession>A0AAD5AHL7</accession>
<name>A0AAD5AHL7_SILAS</name>
<evidence type="ECO:0000259" key="6">
    <source>
        <dbReference type="PROSITE" id="PS50071"/>
    </source>
</evidence>
<evidence type="ECO:0000256" key="5">
    <source>
        <dbReference type="SAM" id="MobiDB-lite"/>
    </source>
</evidence>
<gene>
    <name evidence="7" type="ORF">C0J50_0408</name>
</gene>
<dbReference type="Gene3D" id="1.10.10.60">
    <property type="entry name" value="Homeodomain-like"/>
    <property type="match status" value="1"/>
</dbReference>
<dbReference type="InterPro" id="IPR009057">
    <property type="entry name" value="Homeodomain-like_sf"/>
</dbReference>
<dbReference type="Proteomes" id="UP001205998">
    <property type="component" value="Unassembled WGS sequence"/>
</dbReference>
<keyword evidence="8" id="KW-1185">Reference proteome</keyword>
<feature type="domain" description="Homeobox" evidence="6">
    <location>
        <begin position="117"/>
        <end position="165"/>
    </location>
</feature>
<dbReference type="EMBL" id="MU554589">
    <property type="protein sequence ID" value="KAI5615727.1"/>
    <property type="molecule type" value="Genomic_DNA"/>
</dbReference>
<dbReference type="PANTHER" id="PTHR46643:SF1">
    <property type="entry name" value="HOMEOBOX PROTEIN GOOSECOID-2"/>
    <property type="match status" value="1"/>
</dbReference>
<evidence type="ECO:0000313" key="8">
    <source>
        <dbReference type="Proteomes" id="UP001205998"/>
    </source>
</evidence>
<sequence>MEMEEAHMEKKMFAFSIDSILSRTFEKSDRSKVNTASDTRLSSKDGPSLESGMTRNPVEPPHHVCVCCCYCSHCGEMLQTDYLPAMSCQFAWSKRALTETSLTAEGQRKESFGQIQKRIRRHRTIFTEEQLDALEELFVQNQYPDIHTREQLAERTHLREERVEVRAIIKL</sequence>
<evidence type="ECO:0000256" key="3">
    <source>
        <dbReference type="PROSITE-ProRule" id="PRU00108"/>
    </source>
</evidence>
<reference evidence="7" key="1">
    <citation type="submission" date="2018-07" db="EMBL/GenBank/DDBJ databases">
        <title>Comparative genomics of catfishes provides insights into carnivory and benthic adaptation.</title>
        <authorList>
            <person name="Zhang Y."/>
            <person name="Wang D."/>
            <person name="Peng Z."/>
            <person name="Zheng S."/>
            <person name="Shao F."/>
            <person name="Tao W."/>
        </authorList>
    </citation>
    <scope>NUCLEOTIDE SEQUENCE</scope>
    <source>
        <strain evidence="7">Chongqing</strain>
    </source>
</reference>
<protein>
    <submittedName>
        <fullName evidence="7">Homeobox protein goosecoid-2-like</fullName>
    </submittedName>
</protein>
<comment type="subcellular location">
    <subcellularLocation>
        <location evidence="1 3 4">Nucleus</location>
    </subcellularLocation>
</comment>
<evidence type="ECO:0000256" key="4">
    <source>
        <dbReference type="RuleBase" id="RU000682"/>
    </source>
</evidence>
<feature type="DNA-binding region" description="Homeobox" evidence="3">
    <location>
        <begin position="119"/>
        <end position="166"/>
    </location>
</feature>
<keyword evidence="3 4" id="KW-0539">Nucleus</keyword>
<dbReference type="GO" id="GO:0000981">
    <property type="term" value="F:DNA-binding transcription factor activity, RNA polymerase II-specific"/>
    <property type="evidence" value="ECO:0007669"/>
    <property type="project" value="TreeGrafter"/>
</dbReference>
<dbReference type="GO" id="GO:0005634">
    <property type="term" value="C:nucleus"/>
    <property type="evidence" value="ECO:0007669"/>
    <property type="project" value="UniProtKB-SubCell"/>
</dbReference>
<dbReference type="Pfam" id="PF00046">
    <property type="entry name" value="Homeodomain"/>
    <property type="match status" value="1"/>
</dbReference>
<dbReference type="InterPro" id="IPR051440">
    <property type="entry name" value="Goosecoid-like_HB"/>
</dbReference>
<evidence type="ECO:0000256" key="1">
    <source>
        <dbReference type="ARBA" id="ARBA00004123"/>
    </source>
</evidence>
<dbReference type="SMART" id="SM00389">
    <property type="entry name" value="HOX"/>
    <property type="match status" value="1"/>
</dbReference>
<evidence type="ECO:0000256" key="2">
    <source>
        <dbReference type="ARBA" id="ARBA00006503"/>
    </source>
</evidence>
<dbReference type="InterPro" id="IPR001356">
    <property type="entry name" value="HD"/>
</dbReference>
<comment type="similarity">
    <text evidence="2">Belongs to the paired homeobox family. Bicoid subfamily.</text>
</comment>
<organism evidence="7 8">
    <name type="scientific">Silurus asotus</name>
    <name type="common">Amur catfish</name>
    <name type="synonym">Parasilurus asotus</name>
    <dbReference type="NCBI Taxonomy" id="30991"/>
    <lineage>
        <taxon>Eukaryota</taxon>
        <taxon>Metazoa</taxon>
        <taxon>Chordata</taxon>
        <taxon>Craniata</taxon>
        <taxon>Vertebrata</taxon>
        <taxon>Euteleostomi</taxon>
        <taxon>Actinopterygii</taxon>
        <taxon>Neopterygii</taxon>
        <taxon>Teleostei</taxon>
        <taxon>Ostariophysi</taxon>
        <taxon>Siluriformes</taxon>
        <taxon>Siluridae</taxon>
        <taxon>Silurus</taxon>
    </lineage>
</organism>
<dbReference type="GO" id="GO:0000978">
    <property type="term" value="F:RNA polymerase II cis-regulatory region sequence-specific DNA binding"/>
    <property type="evidence" value="ECO:0007669"/>
    <property type="project" value="TreeGrafter"/>
</dbReference>
<proteinExistence type="inferred from homology"/>
<evidence type="ECO:0000313" key="7">
    <source>
        <dbReference type="EMBL" id="KAI5615727.1"/>
    </source>
</evidence>
<feature type="region of interest" description="Disordered" evidence="5">
    <location>
        <begin position="28"/>
        <end position="55"/>
    </location>
</feature>
<dbReference type="PROSITE" id="PS50071">
    <property type="entry name" value="HOMEOBOX_2"/>
    <property type="match status" value="1"/>
</dbReference>
<dbReference type="SUPFAM" id="SSF46689">
    <property type="entry name" value="Homeodomain-like"/>
    <property type="match status" value="1"/>
</dbReference>